<evidence type="ECO:0000256" key="7">
    <source>
        <dbReference type="ARBA" id="ARBA00047343"/>
    </source>
</evidence>
<dbReference type="SUPFAM" id="SSF53448">
    <property type="entry name" value="Nucleotide-diphospho-sugar transferases"/>
    <property type="match status" value="1"/>
</dbReference>
<evidence type="ECO:0000256" key="4">
    <source>
        <dbReference type="ARBA" id="ARBA00022695"/>
    </source>
</evidence>
<keyword evidence="3 12" id="KW-0808">Transferase</keyword>
<evidence type="ECO:0000313" key="13">
    <source>
        <dbReference type="Proteomes" id="UP000194639"/>
    </source>
</evidence>
<comment type="caution">
    <text evidence="12">The sequence shown here is derived from an EMBL/GenBank/DDBJ whole genome shotgun (WGS) entry which is preliminary data.</text>
</comment>
<dbReference type="InterPro" id="IPR005835">
    <property type="entry name" value="NTP_transferase_dom"/>
</dbReference>
<dbReference type="GO" id="GO:0000271">
    <property type="term" value="P:polysaccharide biosynthetic process"/>
    <property type="evidence" value="ECO:0007669"/>
    <property type="project" value="InterPro"/>
</dbReference>
<dbReference type="Proteomes" id="UP000194639">
    <property type="component" value="Unassembled WGS sequence"/>
</dbReference>
<dbReference type="InterPro" id="IPR011051">
    <property type="entry name" value="RmlC_Cupin_sf"/>
</dbReference>
<keyword evidence="6" id="KW-0342">GTP-binding</keyword>
<accession>A0A252A0W6</accession>
<dbReference type="SUPFAM" id="SSF51182">
    <property type="entry name" value="RmlC-like cupins"/>
    <property type="match status" value="1"/>
</dbReference>
<dbReference type="Pfam" id="PF01050">
    <property type="entry name" value="MannoseP_isomer"/>
    <property type="match status" value="1"/>
</dbReference>
<dbReference type="RefSeq" id="WP_086552491.1">
    <property type="nucleotide sequence ID" value="NZ_JOMO01000029.1"/>
</dbReference>
<dbReference type="CDD" id="cd02213">
    <property type="entry name" value="cupin_PMI_typeII_C"/>
    <property type="match status" value="1"/>
</dbReference>
<dbReference type="GO" id="GO:0005525">
    <property type="term" value="F:GTP binding"/>
    <property type="evidence" value="ECO:0007669"/>
    <property type="project" value="UniProtKB-KW"/>
</dbReference>
<evidence type="ECO:0000256" key="3">
    <source>
        <dbReference type="ARBA" id="ARBA00022679"/>
    </source>
</evidence>
<feature type="domain" description="Nucleotidyl transferase" evidence="9">
    <location>
        <begin position="13"/>
        <end position="294"/>
    </location>
</feature>
<dbReference type="CDD" id="cd02509">
    <property type="entry name" value="GDP-M1P_Guanylyltransferase"/>
    <property type="match status" value="1"/>
</dbReference>
<sequence length="479" mass="52951">MTQRQPHTEHVVPVILSGGTGSRLWPMSRASYPKQLLALLGQQSMLQQTVLRSGHVGCGAPLLVCNDEHRFLIAEQVREVLFEKAQIILEPVGRNSAPAIAVAAFAAAQTDPQTVLWIMPADANIADMDALGASVEKAVQAAQQGRIATFGIKPTHPETGYGYIEQGTPLPGVEGAFEVKAFREKPDKQTAELFLKEGGYFWNSGMFVFRVDVLLAEMQKYAPDVVRYAKEAFEKRKVDLDFIRLDKAAFETAPDISIDYALAEKTDLSVVIPADFTWSDVGSWDALWELSAKDSADNALVGDVLVEDARGCYVRSEGPLTAVAGLDDAVVVVTADAVLVTHKSRAQDVKKIVDRLKKEGRLEASAHRKCYRPWGYYESLTSETRFQVKRIVVNPGGKLSLQKHFHRSEHWVVVGGVALVTRDQDEVLLRENESIYLPQGSVHRLENPGKIPLTLIEVQSGAYLGEDDIIRLEDSYNRN</sequence>
<reference evidence="12 13" key="1">
    <citation type="submission" date="2014-06" db="EMBL/GenBank/DDBJ databases">
        <authorList>
            <person name="Ju J."/>
            <person name="Zhang J."/>
        </authorList>
    </citation>
    <scope>NUCLEOTIDE SEQUENCE [LARGE SCALE GENOMIC DNA]</scope>
    <source>
        <strain evidence="12">DmW_045</strain>
    </source>
</reference>
<dbReference type="Pfam" id="PF22640">
    <property type="entry name" value="ManC_GMP_beta-helix"/>
    <property type="match status" value="1"/>
</dbReference>
<dbReference type="InterPro" id="IPR051161">
    <property type="entry name" value="Mannose-6P_isomerase_type2"/>
</dbReference>
<feature type="domain" description="Mannose-6-phosphate isomerase type II C-terminal" evidence="10">
    <location>
        <begin position="360"/>
        <end position="474"/>
    </location>
</feature>
<dbReference type="FunFam" id="3.90.550.10:FF:000046">
    <property type="entry name" value="Mannose-1-phosphate guanylyltransferase (GDP)"/>
    <property type="match status" value="1"/>
</dbReference>
<evidence type="ECO:0000259" key="9">
    <source>
        <dbReference type="Pfam" id="PF00483"/>
    </source>
</evidence>
<proteinExistence type="inferred from homology"/>
<dbReference type="PANTHER" id="PTHR46390">
    <property type="entry name" value="MANNOSE-1-PHOSPHATE GUANYLYLTRANSFERASE"/>
    <property type="match status" value="1"/>
</dbReference>
<dbReference type="InterPro" id="IPR029044">
    <property type="entry name" value="Nucleotide-diphossugar_trans"/>
</dbReference>
<name>A0A252A0W6_9PROT</name>
<evidence type="ECO:0000313" key="12">
    <source>
        <dbReference type="EMBL" id="OUI80784.1"/>
    </source>
</evidence>
<dbReference type="GO" id="GO:0009298">
    <property type="term" value="P:GDP-mannose biosynthetic process"/>
    <property type="evidence" value="ECO:0007669"/>
    <property type="project" value="TreeGrafter"/>
</dbReference>
<protein>
    <recommendedName>
        <fullName evidence="2">mannose-1-phosphate guanylyltransferase</fullName>
        <ecNumber evidence="2">2.7.7.13</ecNumber>
    </recommendedName>
</protein>
<dbReference type="Pfam" id="PF00483">
    <property type="entry name" value="NTP_transferase"/>
    <property type="match status" value="1"/>
</dbReference>
<dbReference type="FunFam" id="2.60.120.10:FF:000032">
    <property type="entry name" value="Mannose-1-phosphate guanylyltransferase/mannose-6-phosphate isomerase"/>
    <property type="match status" value="1"/>
</dbReference>
<comment type="similarity">
    <text evidence="1 8">Belongs to the mannose-6-phosphate isomerase type 2 family.</text>
</comment>
<dbReference type="InterPro" id="IPR006375">
    <property type="entry name" value="Man1P_GuaTrfase/Man6P_Isoase"/>
</dbReference>
<feature type="domain" description="MannoseP isomerase/GMP-like beta-helix" evidence="11">
    <location>
        <begin position="307"/>
        <end position="356"/>
    </location>
</feature>
<evidence type="ECO:0000256" key="2">
    <source>
        <dbReference type="ARBA" id="ARBA00012387"/>
    </source>
</evidence>
<evidence type="ECO:0000256" key="5">
    <source>
        <dbReference type="ARBA" id="ARBA00022741"/>
    </source>
</evidence>
<dbReference type="EC" id="2.7.7.13" evidence="2"/>
<dbReference type="NCBIfam" id="TIGR01479">
    <property type="entry name" value="GMP_PMI"/>
    <property type="match status" value="1"/>
</dbReference>
<comment type="catalytic activity">
    <reaction evidence="7">
        <text>alpha-D-mannose 1-phosphate + GTP + H(+) = GDP-alpha-D-mannose + diphosphate</text>
        <dbReference type="Rhea" id="RHEA:15229"/>
        <dbReference type="ChEBI" id="CHEBI:15378"/>
        <dbReference type="ChEBI" id="CHEBI:33019"/>
        <dbReference type="ChEBI" id="CHEBI:37565"/>
        <dbReference type="ChEBI" id="CHEBI:57527"/>
        <dbReference type="ChEBI" id="CHEBI:58409"/>
        <dbReference type="EC" id="2.7.7.13"/>
    </reaction>
</comment>
<keyword evidence="5" id="KW-0547">Nucleotide-binding</keyword>
<gene>
    <name evidence="12" type="primary">cpsB</name>
    <name evidence="12" type="ORF">HK12_06935</name>
</gene>
<dbReference type="InterPro" id="IPR049577">
    <property type="entry name" value="GMPP_N"/>
</dbReference>
<dbReference type="InterPro" id="IPR054566">
    <property type="entry name" value="ManC/GMP-like_b-helix"/>
</dbReference>
<evidence type="ECO:0000259" key="11">
    <source>
        <dbReference type="Pfam" id="PF22640"/>
    </source>
</evidence>
<evidence type="ECO:0000259" key="10">
    <source>
        <dbReference type="Pfam" id="PF01050"/>
    </source>
</evidence>
<organism evidence="12 13">
    <name type="scientific">Acetobacter orientalis</name>
    <dbReference type="NCBI Taxonomy" id="146474"/>
    <lineage>
        <taxon>Bacteria</taxon>
        <taxon>Pseudomonadati</taxon>
        <taxon>Pseudomonadota</taxon>
        <taxon>Alphaproteobacteria</taxon>
        <taxon>Acetobacterales</taxon>
        <taxon>Acetobacteraceae</taxon>
        <taxon>Acetobacter</taxon>
    </lineage>
</organism>
<dbReference type="PANTHER" id="PTHR46390:SF1">
    <property type="entry name" value="MANNOSE-1-PHOSPHATE GUANYLYLTRANSFERASE"/>
    <property type="match status" value="1"/>
</dbReference>
<dbReference type="InterPro" id="IPR014710">
    <property type="entry name" value="RmlC-like_jellyroll"/>
</dbReference>
<dbReference type="AlphaFoldDB" id="A0A252A0W6"/>
<dbReference type="InterPro" id="IPR001538">
    <property type="entry name" value="Man6P_isomerase-2_C"/>
</dbReference>
<evidence type="ECO:0000256" key="6">
    <source>
        <dbReference type="ARBA" id="ARBA00023134"/>
    </source>
</evidence>
<keyword evidence="4 12" id="KW-0548">Nucleotidyltransferase</keyword>
<dbReference type="Gene3D" id="3.90.550.10">
    <property type="entry name" value="Spore Coat Polysaccharide Biosynthesis Protein SpsA, Chain A"/>
    <property type="match status" value="1"/>
</dbReference>
<evidence type="ECO:0000256" key="8">
    <source>
        <dbReference type="RuleBase" id="RU004190"/>
    </source>
</evidence>
<dbReference type="GO" id="GO:0004475">
    <property type="term" value="F:mannose-1-phosphate guanylyltransferase (GTP) activity"/>
    <property type="evidence" value="ECO:0007669"/>
    <property type="project" value="UniProtKB-EC"/>
</dbReference>
<dbReference type="EMBL" id="JOMO01000029">
    <property type="protein sequence ID" value="OUI80784.1"/>
    <property type="molecule type" value="Genomic_DNA"/>
</dbReference>
<evidence type="ECO:0000256" key="1">
    <source>
        <dbReference type="ARBA" id="ARBA00006115"/>
    </source>
</evidence>
<dbReference type="Gene3D" id="2.60.120.10">
    <property type="entry name" value="Jelly Rolls"/>
    <property type="match status" value="1"/>
</dbReference>